<organism evidence="1 2">
    <name type="scientific">Quercus suber</name>
    <name type="common">Cork oak</name>
    <dbReference type="NCBI Taxonomy" id="58331"/>
    <lineage>
        <taxon>Eukaryota</taxon>
        <taxon>Viridiplantae</taxon>
        <taxon>Streptophyta</taxon>
        <taxon>Embryophyta</taxon>
        <taxon>Tracheophyta</taxon>
        <taxon>Spermatophyta</taxon>
        <taxon>Magnoliopsida</taxon>
        <taxon>eudicotyledons</taxon>
        <taxon>Gunneridae</taxon>
        <taxon>Pentapetalae</taxon>
        <taxon>rosids</taxon>
        <taxon>fabids</taxon>
        <taxon>Fagales</taxon>
        <taxon>Fagaceae</taxon>
        <taxon>Quercus</taxon>
    </lineage>
</organism>
<dbReference type="EMBL" id="PKMF04000399">
    <property type="protein sequence ID" value="KAK7833796.1"/>
    <property type="molecule type" value="Genomic_DNA"/>
</dbReference>
<dbReference type="AlphaFoldDB" id="A0AAW0K6C8"/>
<evidence type="ECO:0000313" key="2">
    <source>
        <dbReference type="Proteomes" id="UP000237347"/>
    </source>
</evidence>
<comment type="caution">
    <text evidence="1">The sequence shown here is derived from an EMBL/GenBank/DDBJ whole genome shotgun (WGS) entry which is preliminary data.</text>
</comment>
<evidence type="ECO:0000313" key="1">
    <source>
        <dbReference type="EMBL" id="KAK7833796.1"/>
    </source>
</evidence>
<dbReference type="Proteomes" id="UP000237347">
    <property type="component" value="Unassembled WGS sequence"/>
</dbReference>
<name>A0AAW0K6C8_QUESU</name>
<keyword evidence="2" id="KW-1185">Reference proteome</keyword>
<sequence length="136" mass="15417">MTSYLYSQTPFVSLSPIERMEILMATITNDMYDIALKILKSDATLATARDGKTIAVLRELAKKPFVIGSKSRLSLSERCFNFGFKCLCDKTVIQALVRELVDRVSYEVQQFDDPRFSNIFLQAPLFDAAEFGMLNL</sequence>
<gene>
    <name evidence="1" type="ORF">CFP56_025248</name>
</gene>
<proteinExistence type="predicted"/>
<protein>
    <submittedName>
        <fullName evidence="1">Uncharacterized protein</fullName>
    </submittedName>
</protein>
<accession>A0AAW0K6C8</accession>
<reference evidence="1 2" key="1">
    <citation type="journal article" date="2018" name="Sci. Data">
        <title>The draft genome sequence of cork oak.</title>
        <authorList>
            <person name="Ramos A.M."/>
            <person name="Usie A."/>
            <person name="Barbosa P."/>
            <person name="Barros P.M."/>
            <person name="Capote T."/>
            <person name="Chaves I."/>
            <person name="Simoes F."/>
            <person name="Abreu I."/>
            <person name="Carrasquinho I."/>
            <person name="Faro C."/>
            <person name="Guimaraes J.B."/>
            <person name="Mendonca D."/>
            <person name="Nobrega F."/>
            <person name="Rodrigues L."/>
            <person name="Saibo N.J.M."/>
            <person name="Varela M.C."/>
            <person name="Egas C."/>
            <person name="Matos J."/>
            <person name="Miguel C.M."/>
            <person name="Oliveira M.M."/>
            <person name="Ricardo C.P."/>
            <person name="Goncalves S."/>
        </authorList>
    </citation>
    <scope>NUCLEOTIDE SEQUENCE [LARGE SCALE GENOMIC DNA]</scope>
    <source>
        <strain evidence="2">cv. HL8</strain>
    </source>
</reference>